<dbReference type="OMA" id="GRVRHCA"/>
<accession>U4KWV9</accession>
<dbReference type="NCBIfam" id="TIGR00798">
    <property type="entry name" value="mtc"/>
    <property type="match status" value="1"/>
</dbReference>
<evidence type="ECO:0000256" key="8">
    <source>
        <dbReference type="ARBA" id="ARBA00023136"/>
    </source>
</evidence>
<dbReference type="InterPro" id="IPR004686">
    <property type="entry name" value="Mtc"/>
</dbReference>
<keyword evidence="8 9" id="KW-0472">Membrane</keyword>
<dbReference type="GO" id="GO:0015075">
    <property type="term" value="F:monoatomic ion transmembrane transporter activity"/>
    <property type="evidence" value="ECO:0007669"/>
    <property type="project" value="InterPro"/>
</dbReference>
<keyword evidence="11" id="KW-1185">Reference proteome</keyword>
<evidence type="ECO:0000256" key="4">
    <source>
        <dbReference type="ARBA" id="ARBA00022692"/>
    </source>
</evidence>
<dbReference type="Proteomes" id="UP000018144">
    <property type="component" value="Unassembled WGS sequence"/>
</dbReference>
<proteinExistence type="inferred from homology"/>
<comment type="similarity">
    <text evidence="2 9">Belongs to the sideroflexin family.</text>
</comment>
<dbReference type="PANTHER" id="PTHR11153:SF6">
    <property type="entry name" value="SIDEROFLEXIN-5"/>
    <property type="match status" value="1"/>
</dbReference>
<evidence type="ECO:0000313" key="11">
    <source>
        <dbReference type="Proteomes" id="UP000018144"/>
    </source>
</evidence>
<dbReference type="OrthoDB" id="6608471at2759"/>
<evidence type="ECO:0000256" key="9">
    <source>
        <dbReference type="RuleBase" id="RU362000"/>
    </source>
</evidence>
<keyword evidence="6 9" id="KW-1133">Transmembrane helix</keyword>
<organism evidence="10 11">
    <name type="scientific">Pyronema omphalodes (strain CBS 100304)</name>
    <name type="common">Pyronema confluens</name>
    <dbReference type="NCBI Taxonomy" id="1076935"/>
    <lineage>
        <taxon>Eukaryota</taxon>
        <taxon>Fungi</taxon>
        <taxon>Dikarya</taxon>
        <taxon>Ascomycota</taxon>
        <taxon>Pezizomycotina</taxon>
        <taxon>Pezizomycetes</taxon>
        <taxon>Pezizales</taxon>
        <taxon>Pyronemataceae</taxon>
        <taxon>Pyronema</taxon>
    </lineage>
</organism>
<dbReference type="STRING" id="1076935.U4KWV9"/>
<dbReference type="eggNOG" id="KOG3767">
    <property type="taxonomic scope" value="Eukaryota"/>
</dbReference>
<keyword evidence="7 9" id="KW-0496">Mitochondrion</keyword>
<dbReference type="EMBL" id="HF935269">
    <property type="protein sequence ID" value="CCX05731.1"/>
    <property type="molecule type" value="Genomic_DNA"/>
</dbReference>
<feature type="transmembrane region" description="Helical" evidence="9">
    <location>
        <begin position="192"/>
        <end position="212"/>
    </location>
</feature>
<sequence>MSSSIPGPRDLPNSRHDLSTYFGRVRHAADICDPRMMFTTSSQLATSRDLLSAYKHNQIPAMTSELWKAKKICDATLHPDTGLPVFMPLRMSAFIFSNLIVTAGMLQPNLTTRGVIGWQVANQTLNVCINSANANKSSPLSISQMATSFVLAVSASCGVAVGLGKVVANLKVAEVKDGKVIRKGISPGMKMVLGRLVPFAAVCTAGIVNVGLMRGGEIAAGIDVFPKKSRDDEEVKSLGKSRTAAIIAVGETAVSRVLNATPIMVIPPLVLLRLQRSQWMKARPGLAIPVNIALIFTTSVFALPLALGAFPQRQAVATESLEKEFHGRGGAGGLVEFNRGI</sequence>
<evidence type="ECO:0000256" key="1">
    <source>
        <dbReference type="ARBA" id="ARBA00004225"/>
    </source>
</evidence>
<evidence type="ECO:0000313" key="10">
    <source>
        <dbReference type="EMBL" id="CCX05731.1"/>
    </source>
</evidence>
<dbReference type="AlphaFoldDB" id="U4KWV9"/>
<evidence type="ECO:0000256" key="6">
    <source>
        <dbReference type="ARBA" id="ARBA00022989"/>
    </source>
</evidence>
<evidence type="ECO:0000256" key="2">
    <source>
        <dbReference type="ARBA" id="ARBA00005974"/>
    </source>
</evidence>
<evidence type="ECO:0000256" key="5">
    <source>
        <dbReference type="ARBA" id="ARBA00022970"/>
    </source>
</evidence>
<keyword evidence="3" id="KW-0813">Transport</keyword>
<dbReference type="PANTHER" id="PTHR11153">
    <property type="entry name" value="SIDEROFLEXIN"/>
    <property type="match status" value="1"/>
</dbReference>
<comment type="subcellular location">
    <subcellularLocation>
        <location evidence="1 9">Mitochondrion membrane</location>
        <topology evidence="1 9">Multi-pass membrane protein</topology>
    </subcellularLocation>
</comment>
<reference evidence="10 11" key="1">
    <citation type="journal article" date="2013" name="PLoS Genet.">
        <title>The genome and development-dependent transcriptomes of Pyronema confluens: a window into fungal evolution.</title>
        <authorList>
            <person name="Traeger S."/>
            <person name="Altegoer F."/>
            <person name="Freitag M."/>
            <person name="Gabaldon T."/>
            <person name="Kempken F."/>
            <person name="Kumar A."/>
            <person name="Marcet-Houben M."/>
            <person name="Poggeler S."/>
            <person name="Stajich J.E."/>
            <person name="Nowrousian M."/>
        </authorList>
    </citation>
    <scope>NUCLEOTIDE SEQUENCE [LARGE SCALE GENOMIC DNA]</scope>
    <source>
        <strain evidence="11">CBS 100304</strain>
        <tissue evidence="10">Vegetative mycelium</tissue>
    </source>
</reference>
<feature type="transmembrane region" description="Helical" evidence="9">
    <location>
        <begin position="286"/>
        <end position="310"/>
    </location>
</feature>
<protein>
    <recommendedName>
        <fullName evidence="9">Sidoreflexin</fullName>
    </recommendedName>
</protein>
<dbReference type="Pfam" id="PF03820">
    <property type="entry name" value="SFXNs"/>
    <property type="match status" value="1"/>
</dbReference>
<evidence type="ECO:0000256" key="7">
    <source>
        <dbReference type="ARBA" id="ARBA00023128"/>
    </source>
</evidence>
<dbReference type="GO" id="GO:0006865">
    <property type="term" value="P:amino acid transport"/>
    <property type="evidence" value="ECO:0007669"/>
    <property type="project" value="UniProtKB-KW"/>
</dbReference>
<dbReference type="GO" id="GO:0005743">
    <property type="term" value="C:mitochondrial inner membrane"/>
    <property type="evidence" value="ECO:0007669"/>
    <property type="project" value="TreeGrafter"/>
</dbReference>
<evidence type="ECO:0000256" key="3">
    <source>
        <dbReference type="ARBA" id="ARBA00022448"/>
    </source>
</evidence>
<dbReference type="GO" id="GO:1990542">
    <property type="term" value="P:mitochondrial transmembrane transport"/>
    <property type="evidence" value="ECO:0007669"/>
    <property type="project" value="TreeGrafter"/>
</dbReference>
<keyword evidence="5" id="KW-0029">Amino-acid transport</keyword>
<keyword evidence="4 9" id="KW-0812">Transmembrane</keyword>
<gene>
    <name evidence="10" type="ORF">PCON_05318</name>
</gene>
<comment type="caution">
    <text evidence="9">Lacks conserved residue(s) required for the propagation of feature annotation.</text>
</comment>
<name>U4KWV9_PYROM</name>